<name>A0A090I962_9GAMM</name>
<dbReference type="GeneID" id="28542415"/>
<dbReference type="PATRIC" id="fig|80852.17.peg.2917"/>
<dbReference type="InterPro" id="IPR046524">
    <property type="entry name" value="DUF6701"/>
</dbReference>
<dbReference type="AlphaFoldDB" id="A0A090I962"/>
<sequence length="1235" mass="134190">MKINHSNIYLATLAFLLPCIVFAETPIYERNTYFPGVAQGHSRICTPQSSPQLTMYNNTKIKGTNGTSLHFCATNKNDFPIDGCEDTGGSYTTCSITKTNSLDIPLPTFKKSSSKNSSKCNNGGSYTFNNSSYKDISSNKSNCSFIMNNSEQRIKKLALNGGTLTIHSGDYWVESLHINSTSQIYIEGDVRLFVKNGLGIYNNSFIKKNTGSSFSLYSYNNIHLSSDASIEGDVYTSNNLVLDSTSHIIGRTLSEDLRLNSRAYIEDSDSTPLPPVRECNNDEFNNADLTGRWITSSSSGTFIPHVVNGRLQLTEAKKNQSTASSFQYRFPSAGNKIEIEFDYMAHGGGTTGADGLAIVFSDFKKTPQAGAFGGPLGYGFKQYENKPGFNGGWLGVGLDEYGNYSREGGSKNHTPSSSTAQSIVLRGSGDQFSGFNYIEGKKVNTDIDNNTGKNKVHRYRITIDSTKNNKANVTVERSIVNKGKDPVFAKVIGPINVLKNQYNQADVPENFLLSLTGSTGSATNIHEIDNFKVCALEMKPVGKQIDHFEFDHSAIGSTCNTSDITLRACADPTCSTLFTDDVNVTLNSNTLGGDGFWEGGNQIMMRNGIAGLSLGKSTAGTANLDVSGSTPSTKPFSHTLCRINGKNPSVNNCTIEFKEDGLTLKIPDKLANKPVTATLQGCSQYSYTGFRTIEVTSNYITPTKGELKNNTNGEKPQVTVFDGSTWLPIDATTPAKLSLNFINNQAQFQVNYPDAGKLQLNAKDTQSYSQPVGFGSFVSFPIGLSVSVTDSSGSSSNSLCSSEDITCSIFARAGENFLLNVKAHAWDSDTDTNISNNLVTSNYAQNSLTLNHTLVAPSQVLGGNSGTLLANTYNHKAIKSSINTINQSISEVGVFNISVTPPPSYLGSNTFQIKAANTGSIGRFIPAYFGLSAPQPTITNACGSYTYMGQTFEFNSKPTLELIPLSYTGEQIKNYSIGSWWRYNNTWDLRTYSALPSKIDVIDADTTSILGKRSGFAVSGNVVKLTGENKVQLQNAELRYRKPFSPISPTSDTITLTLNADDLKDQDNVCYKTSINGNCLPYPFPITPEHRQEWGRITMEDAYGSELNSLTSRIQTESYIGSHFIRNTDSCTTLAMSHFSFDVGNDASELPVGEQTTAASLADTSVSNGVTSMDFTAPGTGGQGQVVPTLSLLNLPWLQQDQDNNNSFEDSIKATIHFGIYRGSDRIIWSHEQNN</sequence>
<dbReference type="KEGG" id="awd:AWOD_II_0171"/>
<dbReference type="EMBL" id="LN554847">
    <property type="protein sequence ID" value="CED56822.1"/>
    <property type="molecule type" value="Genomic_DNA"/>
</dbReference>
<dbReference type="Proteomes" id="UP000032427">
    <property type="component" value="Chromosome 2"/>
</dbReference>
<gene>
    <name evidence="2" type="primary">mshQ</name>
    <name evidence="2" type="ORF">AWOD_II_0171</name>
</gene>
<dbReference type="InterPro" id="IPR013320">
    <property type="entry name" value="ConA-like_dom_sf"/>
</dbReference>
<evidence type="ECO:0000313" key="3">
    <source>
        <dbReference type="Proteomes" id="UP000032427"/>
    </source>
</evidence>
<dbReference type="Pfam" id="PF20419">
    <property type="entry name" value="DUF6701"/>
    <property type="match status" value="1"/>
</dbReference>
<proteinExistence type="predicted"/>
<dbReference type="Gene3D" id="2.60.120.200">
    <property type="match status" value="1"/>
</dbReference>
<evidence type="ECO:0000313" key="2">
    <source>
        <dbReference type="EMBL" id="CED56822.1"/>
    </source>
</evidence>
<organism evidence="2 3">
    <name type="scientific">Aliivibrio wodanis</name>
    <dbReference type="NCBI Taxonomy" id="80852"/>
    <lineage>
        <taxon>Bacteria</taxon>
        <taxon>Pseudomonadati</taxon>
        <taxon>Pseudomonadota</taxon>
        <taxon>Gammaproteobacteria</taxon>
        <taxon>Vibrionales</taxon>
        <taxon>Vibrionaceae</taxon>
        <taxon>Aliivibrio</taxon>
    </lineage>
</organism>
<dbReference type="OrthoDB" id="9790247at2"/>
<dbReference type="HOGENOM" id="CLU_004043_1_0_6"/>
<protein>
    <submittedName>
        <fullName evidence="2">MSHA biogenesis protein MshQ</fullName>
    </submittedName>
</protein>
<feature type="domain" description="DUF6701" evidence="1">
    <location>
        <begin position="638"/>
        <end position="1232"/>
    </location>
</feature>
<accession>A0A090I962</accession>
<dbReference type="STRING" id="80852.AWOD_II_0171"/>
<evidence type="ECO:0000259" key="1">
    <source>
        <dbReference type="Pfam" id="PF20419"/>
    </source>
</evidence>
<dbReference type="SUPFAM" id="SSF49899">
    <property type="entry name" value="Concanavalin A-like lectins/glucanases"/>
    <property type="match status" value="1"/>
</dbReference>
<reference evidence="3" key="1">
    <citation type="submission" date="2014-09" db="EMBL/GenBank/DDBJ databases">
        <authorList>
            <person name="Hjerde E."/>
        </authorList>
    </citation>
    <scope>NUCLEOTIDE SEQUENCE [LARGE SCALE GENOMIC DNA]</scope>
    <source>
        <strain evidence="3">06/09/139</strain>
    </source>
</reference>
<keyword evidence="3" id="KW-1185">Reference proteome</keyword>